<keyword evidence="2 11" id="KW-0547">Nucleotide-binding</keyword>
<dbReference type="InterPro" id="IPR014721">
    <property type="entry name" value="Ribsml_uS5_D2-typ_fold_subgr"/>
</dbReference>
<feature type="region of interest" description="Lon-protease-like" evidence="11">
    <location>
        <begin position="349"/>
        <end position="454"/>
    </location>
</feature>
<evidence type="ECO:0000256" key="13">
    <source>
        <dbReference type="RuleBase" id="RU003555"/>
    </source>
</evidence>
<keyword evidence="7 11" id="KW-0067">ATP-binding</keyword>
<comment type="function">
    <text evidence="11">Plays a role in repairing double-strand DNA breaks, probably involving stabilizing or processing branched DNA or blocked replication forks.</text>
</comment>
<evidence type="ECO:0000256" key="12">
    <source>
        <dbReference type="NCBIfam" id="TIGR00416"/>
    </source>
</evidence>
<dbReference type="EMBL" id="RLII01000016">
    <property type="protein sequence ID" value="RXE58557.1"/>
    <property type="molecule type" value="Genomic_DNA"/>
</dbReference>
<evidence type="ECO:0000256" key="3">
    <source>
        <dbReference type="ARBA" id="ARBA00022763"/>
    </source>
</evidence>
<dbReference type="InterPro" id="IPR027417">
    <property type="entry name" value="P-loop_NTPase"/>
</dbReference>
<dbReference type="AlphaFoldDB" id="A0A4Q0I451"/>
<dbReference type="SUPFAM" id="SSF54211">
    <property type="entry name" value="Ribosomal protein S5 domain 2-like"/>
    <property type="match status" value="1"/>
</dbReference>
<dbReference type="GO" id="GO:0004176">
    <property type="term" value="F:ATP-dependent peptidase activity"/>
    <property type="evidence" value="ECO:0007669"/>
    <property type="project" value="InterPro"/>
</dbReference>
<feature type="short sequence motif" description="RadA KNRFG motif" evidence="11">
    <location>
        <begin position="250"/>
        <end position="254"/>
    </location>
</feature>
<evidence type="ECO:0000256" key="11">
    <source>
        <dbReference type="HAMAP-Rule" id="MF_01498"/>
    </source>
</evidence>
<comment type="caution">
    <text evidence="15">The sequence shown here is derived from an EMBL/GenBank/DDBJ whole genome shotgun (WGS) entry which is preliminary data.</text>
</comment>
<dbReference type="PANTHER" id="PTHR32472">
    <property type="entry name" value="DNA REPAIR PROTEIN RADA"/>
    <property type="match status" value="1"/>
</dbReference>
<keyword evidence="1 11" id="KW-0479">Metal-binding</keyword>
<keyword evidence="6 13" id="KW-0862">Zinc</keyword>
<dbReference type="GO" id="GO:0140664">
    <property type="term" value="F:ATP-dependent DNA damage sensor activity"/>
    <property type="evidence" value="ECO:0007669"/>
    <property type="project" value="InterPro"/>
</dbReference>
<dbReference type="SMART" id="SM00382">
    <property type="entry name" value="AAA"/>
    <property type="match status" value="1"/>
</dbReference>
<dbReference type="InterPro" id="IPR020568">
    <property type="entry name" value="Ribosomal_Su5_D2-typ_SF"/>
</dbReference>
<dbReference type="GO" id="GO:0006508">
    <property type="term" value="P:proteolysis"/>
    <property type="evidence" value="ECO:0007669"/>
    <property type="project" value="InterPro"/>
</dbReference>
<evidence type="ECO:0000256" key="8">
    <source>
        <dbReference type="ARBA" id="ARBA00023016"/>
    </source>
</evidence>
<evidence type="ECO:0000256" key="10">
    <source>
        <dbReference type="ARBA" id="ARBA00023204"/>
    </source>
</evidence>
<dbReference type="NCBIfam" id="TIGR00416">
    <property type="entry name" value="sms"/>
    <property type="match status" value="1"/>
</dbReference>
<keyword evidence="3 11" id="KW-0227">DNA damage</keyword>
<comment type="similarity">
    <text evidence="11 13">Belongs to the RecA family. RadA subfamily.</text>
</comment>
<dbReference type="FunFam" id="3.40.50.300:FF:000050">
    <property type="entry name" value="DNA repair protein RadA"/>
    <property type="match status" value="1"/>
</dbReference>
<dbReference type="InterPro" id="IPR003593">
    <property type="entry name" value="AAA+_ATPase"/>
</dbReference>
<dbReference type="InterPro" id="IPR008269">
    <property type="entry name" value="Lon_proteolytic"/>
</dbReference>
<evidence type="ECO:0000313" key="16">
    <source>
        <dbReference type="Proteomes" id="UP000289166"/>
    </source>
</evidence>
<dbReference type="PANTHER" id="PTHR32472:SF10">
    <property type="entry name" value="DNA REPAIR PROTEIN RADA-LIKE PROTEIN"/>
    <property type="match status" value="1"/>
</dbReference>
<organism evidence="15 16">
    <name type="scientific">Acetivibrio mesophilus</name>
    <dbReference type="NCBI Taxonomy" id="2487273"/>
    <lineage>
        <taxon>Bacteria</taxon>
        <taxon>Bacillati</taxon>
        <taxon>Bacillota</taxon>
        <taxon>Clostridia</taxon>
        <taxon>Eubacteriales</taxon>
        <taxon>Oscillospiraceae</taxon>
        <taxon>Acetivibrio</taxon>
    </lineage>
</organism>
<evidence type="ECO:0000256" key="1">
    <source>
        <dbReference type="ARBA" id="ARBA00022723"/>
    </source>
</evidence>
<dbReference type="Pfam" id="PF18073">
    <property type="entry name" value="Zn_ribbon_LapB"/>
    <property type="match status" value="1"/>
</dbReference>
<keyword evidence="4 13" id="KW-0863">Zinc-finger</keyword>
<keyword evidence="5" id="KW-0378">Hydrolase</keyword>
<dbReference type="Proteomes" id="UP000289166">
    <property type="component" value="Unassembled WGS sequence"/>
</dbReference>
<evidence type="ECO:0000256" key="7">
    <source>
        <dbReference type="ARBA" id="ARBA00022840"/>
    </source>
</evidence>
<dbReference type="GO" id="GO:0000725">
    <property type="term" value="P:recombinational repair"/>
    <property type="evidence" value="ECO:0007669"/>
    <property type="project" value="UniProtKB-UniRule"/>
</dbReference>
<feature type="domain" description="RecA family profile 1" evidence="14">
    <location>
        <begin position="65"/>
        <end position="213"/>
    </location>
</feature>
<dbReference type="Pfam" id="PF13481">
    <property type="entry name" value="AAA_25"/>
    <property type="match status" value="1"/>
</dbReference>
<keyword evidence="16" id="KW-1185">Reference proteome</keyword>
<evidence type="ECO:0000256" key="6">
    <source>
        <dbReference type="ARBA" id="ARBA00022833"/>
    </source>
</evidence>
<keyword evidence="10 11" id="KW-0234">DNA repair</keyword>
<dbReference type="Pfam" id="PF05362">
    <property type="entry name" value="Lon_C"/>
    <property type="match status" value="1"/>
</dbReference>
<reference evidence="16" key="1">
    <citation type="submission" date="2018-11" db="EMBL/GenBank/DDBJ databases">
        <title>Genome sequencing of a novel mesophilic and cellulolytic organism within the genus Hungateiclostridium.</title>
        <authorList>
            <person name="Rettenmaier R."/>
            <person name="Liebl W."/>
            <person name="Zverlov V."/>
        </authorList>
    </citation>
    <scope>NUCLEOTIDE SEQUENCE [LARGE SCALE GENOMIC DNA]</scope>
    <source>
        <strain evidence="16">N2K1</strain>
    </source>
</reference>
<dbReference type="CDD" id="cd01121">
    <property type="entry name" value="RadA_SMS_N"/>
    <property type="match status" value="1"/>
</dbReference>
<evidence type="ECO:0000256" key="5">
    <source>
        <dbReference type="ARBA" id="ARBA00022801"/>
    </source>
</evidence>
<evidence type="ECO:0000256" key="4">
    <source>
        <dbReference type="ARBA" id="ARBA00022771"/>
    </source>
</evidence>
<gene>
    <name evidence="11 15" type="primary">radA</name>
    <name evidence="15" type="ORF">EFD62_11740</name>
</gene>
<dbReference type="RefSeq" id="WP_069194835.1">
    <property type="nucleotide sequence ID" value="NZ_RLII01000016.1"/>
</dbReference>
<dbReference type="PROSITE" id="PS50162">
    <property type="entry name" value="RECA_2"/>
    <property type="match status" value="1"/>
</dbReference>
<keyword evidence="8 11" id="KW-0346">Stress response</keyword>
<protein>
    <recommendedName>
        <fullName evidence="11 12">DNA repair protein RadA</fullName>
    </recommendedName>
</protein>
<proteinExistence type="inferred from homology"/>
<comment type="domain">
    <text evidence="11">The middle region has homology to RecA with ATPase motifs including the RadA KNRFG motif, while the C-terminus is homologous to Lon protease.</text>
</comment>
<evidence type="ECO:0000256" key="2">
    <source>
        <dbReference type="ARBA" id="ARBA00022741"/>
    </source>
</evidence>
<dbReference type="PRINTS" id="PR01874">
    <property type="entry name" value="DNAREPAIRADA"/>
</dbReference>
<evidence type="ECO:0000313" key="15">
    <source>
        <dbReference type="EMBL" id="RXE58557.1"/>
    </source>
</evidence>
<evidence type="ECO:0000256" key="9">
    <source>
        <dbReference type="ARBA" id="ARBA00023125"/>
    </source>
</evidence>
<accession>A0A4Q0I451</accession>
<sequence length="454" mass="50084">MPKQKSFYVCQECGYESIGWMGKCPSCNQWNTFVEEIQESKGKGRGGTALTNVKPVNINEIQTDNEERYLTGMKEMDRVLGGGIVKGSLILVGGDPGIGKSTLLLQICDKVKINTKVLYISGEESIKQIKIRADRLNVRNSNLLMLSETNFKVIQALSESERPDLIIVDSIQTMFNDDLPAAPGSVSQVREITSGLMRIAKTLNIAIIIVGHVTKEGSIAGPRVLEHMVDTVLYFEGERHLSYRILRAVKNRFGSTNEIGIFEMRDVGLVEIDNPSAMLLSERTESVPGSVTVSSLEGTRPMMIEIQALVCPTSFGMPRRMATGLDYNRITLLMAVLEKRVGMQLHNFDAYVNVVGGLRIDEPACDLGVIAAIASSFRNIPVDMNTVIIGEVGLTGEVRAVSQIDKRINEAMRIGFKSCVIPTGNMKVIKQMKEINNINVKYVENVQEALNILL</sequence>
<dbReference type="HAMAP" id="MF_01498">
    <property type="entry name" value="RadA_bact"/>
    <property type="match status" value="1"/>
</dbReference>
<dbReference type="InterPro" id="IPR004504">
    <property type="entry name" value="DNA_repair_RadA"/>
</dbReference>
<dbReference type="Gene3D" id="3.40.50.300">
    <property type="entry name" value="P-loop containing nucleotide triphosphate hydrolases"/>
    <property type="match status" value="1"/>
</dbReference>
<dbReference type="InterPro" id="IPR020588">
    <property type="entry name" value="RecA_ATP-bd"/>
</dbReference>
<dbReference type="SUPFAM" id="SSF52540">
    <property type="entry name" value="P-loop containing nucleoside triphosphate hydrolases"/>
    <property type="match status" value="1"/>
</dbReference>
<dbReference type="GO" id="GO:0005524">
    <property type="term" value="F:ATP binding"/>
    <property type="evidence" value="ECO:0007669"/>
    <property type="project" value="UniProtKB-UniRule"/>
</dbReference>
<dbReference type="Gene3D" id="3.30.230.10">
    <property type="match status" value="1"/>
</dbReference>
<keyword evidence="9 11" id="KW-0238">DNA-binding</keyword>
<dbReference type="GO" id="GO:0003684">
    <property type="term" value="F:damaged DNA binding"/>
    <property type="evidence" value="ECO:0007669"/>
    <property type="project" value="InterPro"/>
</dbReference>
<evidence type="ECO:0000259" key="14">
    <source>
        <dbReference type="PROSITE" id="PS50162"/>
    </source>
</evidence>
<dbReference type="GO" id="GO:0004252">
    <property type="term" value="F:serine-type endopeptidase activity"/>
    <property type="evidence" value="ECO:0007669"/>
    <property type="project" value="InterPro"/>
</dbReference>
<feature type="binding site" evidence="11">
    <location>
        <begin position="94"/>
        <end position="101"/>
    </location>
    <ligand>
        <name>ATP</name>
        <dbReference type="ChEBI" id="CHEBI:30616"/>
    </ligand>
</feature>
<name>A0A4Q0I451_9FIRM</name>
<dbReference type="GO" id="GO:0008270">
    <property type="term" value="F:zinc ion binding"/>
    <property type="evidence" value="ECO:0007669"/>
    <property type="project" value="UniProtKB-KW"/>
</dbReference>
<comment type="function">
    <text evidence="13">DNA-dependent ATPase involved in processing of recombination intermediates, plays a role in repairing DNA breaks. Stimulates the branch migration of RecA-mediated strand transfer reactions, allowing the 3' invading strand to extend heteroduplex DNA faster. Binds ssDNA in the presence of ADP but not other nucleotides, has ATPase activity that is stimulated by ssDNA and various branched DNA structures, but inhibited by SSB. Does not have RecA's homology-searching function.</text>
</comment>
<dbReference type="GO" id="GO:0005829">
    <property type="term" value="C:cytosol"/>
    <property type="evidence" value="ECO:0007669"/>
    <property type="project" value="TreeGrafter"/>
</dbReference>
<dbReference type="OrthoDB" id="9803906at2"/>
<dbReference type="InterPro" id="IPR041166">
    <property type="entry name" value="Rubredoxin_2"/>
</dbReference>